<dbReference type="Proteomes" id="UP000007523">
    <property type="component" value="Chromosome"/>
</dbReference>
<dbReference type="PANTHER" id="PTHR32120:SF10">
    <property type="entry name" value="SMALL RIBOSOMAL SUBUNIT BIOGENESIS GTPASE RSGA"/>
    <property type="match status" value="1"/>
</dbReference>
<evidence type="ECO:0000256" key="2">
    <source>
        <dbReference type="ARBA" id="ARBA00022517"/>
    </source>
</evidence>
<evidence type="ECO:0000256" key="8">
    <source>
        <dbReference type="ARBA" id="ARBA00022884"/>
    </source>
</evidence>
<keyword evidence="1 10" id="KW-0963">Cytoplasm</keyword>
<feature type="domain" description="CP-type G" evidence="13">
    <location>
        <begin position="107"/>
        <end position="262"/>
    </location>
</feature>
<evidence type="ECO:0000256" key="9">
    <source>
        <dbReference type="ARBA" id="ARBA00023134"/>
    </source>
</evidence>
<dbReference type="AlphaFoldDB" id="H6NE87"/>
<evidence type="ECO:0000256" key="3">
    <source>
        <dbReference type="ARBA" id="ARBA00022723"/>
    </source>
</evidence>
<sequence>MTTTDMAEWGWDPKWAEAFGEYREAGLVPGRVTLEHKHIYRVMTEEGELLGEIAGRMRHEAFGRADYPAVGDWVALQPRPADGRATIHGVLPRRSKFSRKAAGPAVAEQIVAANVDTVFLVHALNQDFNLRRLERYLTLAYESGAQPVVLLSKADLCADVPGRVADVEGIAPGVPIHAVSSLQDEGLEALRPYLAGGRTAALLGSSGAGKSTLANRLYGEEVLHTGGIREGDDRGRHTTTHRELVRLPEGGLLIDTPGMRELQLWDADSGLDLAFRDIEALAAGCRFSDCSHGGEPGCAVQAALEEGTLQAARYRSYVKLQKELAFEARREDPALQREERDRWKKIHKQVRKSPGRH</sequence>
<feature type="region of interest" description="Disordered" evidence="11">
    <location>
        <begin position="330"/>
        <end position="357"/>
    </location>
</feature>
<dbReference type="EMBL" id="CP003235">
    <property type="protein sequence ID" value="AFC33863.1"/>
    <property type="molecule type" value="Genomic_DNA"/>
</dbReference>
<evidence type="ECO:0000259" key="12">
    <source>
        <dbReference type="PROSITE" id="PS50936"/>
    </source>
</evidence>
<proteinExistence type="inferred from homology"/>
<dbReference type="PROSITE" id="PS51721">
    <property type="entry name" value="G_CP"/>
    <property type="match status" value="1"/>
</dbReference>
<comment type="subunit">
    <text evidence="10">Monomer. Associates with 30S ribosomal subunit, binds 16S rRNA.</text>
</comment>
<keyword evidence="9 10" id="KW-0342">GTP-binding</keyword>
<dbReference type="GO" id="GO:0042274">
    <property type="term" value="P:ribosomal small subunit biogenesis"/>
    <property type="evidence" value="ECO:0007669"/>
    <property type="project" value="UniProtKB-UniRule"/>
</dbReference>
<dbReference type="InterPro" id="IPR004881">
    <property type="entry name" value="Ribosome_biogen_GTPase_RsgA"/>
</dbReference>
<keyword evidence="5 10" id="KW-0547">Nucleotide-binding</keyword>
<evidence type="ECO:0000313" key="15">
    <source>
        <dbReference type="Proteomes" id="UP000007523"/>
    </source>
</evidence>
<dbReference type="RefSeq" id="WP_014372669.1">
    <property type="nucleotide sequence ID" value="NC_016935.1"/>
</dbReference>
<dbReference type="SUPFAM" id="SSF50249">
    <property type="entry name" value="Nucleic acid-binding proteins"/>
    <property type="match status" value="1"/>
</dbReference>
<dbReference type="InterPro" id="IPR010914">
    <property type="entry name" value="RsgA_GTPase_dom"/>
</dbReference>
<dbReference type="GO" id="GO:0019843">
    <property type="term" value="F:rRNA binding"/>
    <property type="evidence" value="ECO:0007669"/>
    <property type="project" value="UniProtKB-KW"/>
</dbReference>
<dbReference type="GO" id="GO:0005737">
    <property type="term" value="C:cytoplasm"/>
    <property type="evidence" value="ECO:0007669"/>
    <property type="project" value="UniProtKB-SubCell"/>
</dbReference>
<evidence type="ECO:0000259" key="13">
    <source>
        <dbReference type="PROSITE" id="PS51721"/>
    </source>
</evidence>
<evidence type="ECO:0000313" key="14">
    <source>
        <dbReference type="EMBL" id="AFC33863.1"/>
    </source>
</evidence>
<dbReference type="Gene3D" id="1.10.40.50">
    <property type="entry name" value="Probable gtpase engc, domain 3"/>
    <property type="match status" value="1"/>
</dbReference>
<feature type="compositionally biased region" description="Basic and acidic residues" evidence="11">
    <location>
        <begin position="330"/>
        <end position="342"/>
    </location>
</feature>
<keyword evidence="4 10" id="KW-0699">rRNA-binding</keyword>
<evidence type="ECO:0000256" key="7">
    <source>
        <dbReference type="ARBA" id="ARBA00022833"/>
    </source>
</evidence>
<dbReference type="PANTHER" id="PTHR32120">
    <property type="entry name" value="SMALL RIBOSOMAL SUBUNIT BIOGENESIS GTPASE RSGA"/>
    <property type="match status" value="1"/>
</dbReference>
<dbReference type="SUPFAM" id="SSF52540">
    <property type="entry name" value="P-loop containing nucleoside triphosphate hydrolases"/>
    <property type="match status" value="1"/>
</dbReference>
<dbReference type="GO" id="GO:0005525">
    <property type="term" value="F:GTP binding"/>
    <property type="evidence" value="ECO:0007669"/>
    <property type="project" value="UniProtKB-UniRule"/>
</dbReference>
<feature type="binding site" evidence="10">
    <location>
        <begin position="204"/>
        <end position="212"/>
    </location>
    <ligand>
        <name>GTP</name>
        <dbReference type="ChEBI" id="CHEBI:37565"/>
    </ligand>
</feature>
<dbReference type="InterPro" id="IPR027417">
    <property type="entry name" value="P-loop_NTPase"/>
</dbReference>
<dbReference type="CDD" id="cd01854">
    <property type="entry name" value="YjeQ_EngC"/>
    <property type="match status" value="1"/>
</dbReference>
<dbReference type="Gene3D" id="3.40.50.300">
    <property type="entry name" value="P-loop containing nucleotide triphosphate hydrolases"/>
    <property type="match status" value="1"/>
</dbReference>
<gene>
    <name evidence="10" type="primary">rsgA</name>
    <name evidence="14" type="ORF">PM3016_7287</name>
</gene>
<comment type="subcellular location">
    <subcellularLocation>
        <location evidence="10">Cytoplasm</location>
    </subcellularLocation>
</comment>
<evidence type="ECO:0000256" key="1">
    <source>
        <dbReference type="ARBA" id="ARBA00022490"/>
    </source>
</evidence>
<keyword evidence="15" id="KW-1185">Reference proteome</keyword>
<dbReference type="PROSITE" id="PS50936">
    <property type="entry name" value="ENGC_GTPASE"/>
    <property type="match status" value="1"/>
</dbReference>
<protein>
    <recommendedName>
        <fullName evidence="10">Small ribosomal subunit biogenesis GTPase RsgA</fullName>
        <ecNumber evidence="10">3.6.1.-</ecNumber>
    </recommendedName>
</protein>
<name>H6NE87_9BACL</name>
<feature type="domain" description="EngC GTPase" evidence="12">
    <location>
        <begin position="113"/>
        <end position="260"/>
    </location>
</feature>
<feature type="binding site" evidence="10">
    <location>
        <position position="285"/>
    </location>
    <ligand>
        <name>Zn(2+)</name>
        <dbReference type="ChEBI" id="CHEBI:29105"/>
    </ligand>
</feature>
<organism evidence="14 15">
    <name type="scientific">Paenibacillus mucilaginosus 3016</name>
    <dbReference type="NCBI Taxonomy" id="1116391"/>
    <lineage>
        <taxon>Bacteria</taxon>
        <taxon>Bacillati</taxon>
        <taxon>Bacillota</taxon>
        <taxon>Bacilli</taxon>
        <taxon>Bacillales</taxon>
        <taxon>Paenibacillaceae</taxon>
        <taxon>Paenibacillus</taxon>
    </lineage>
</organism>
<feature type="binding site" evidence="10">
    <location>
        <position position="292"/>
    </location>
    <ligand>
        <name>Zn(2+)</name>
        <dbReference type="ChEBI" id="CHEBI:29105"/>
    </ligand>
</feature>
<feature type="binding site" evidence="10">
    <location>
        <position position="298"/>
    </location>
    <ligand>
        <name>Zn(2+)</name>
        <dbReference type="ChEBI" id="CHEBI:29105"/>
    </ligand>
</feature>
<dbReference type="InterPro" id="IPR012340">
    <property type="entry name" value="NA-bd_OB-fold"/>
</dbReference>
<dbReference type="KEGG" id="pmq:PM3016_7287"/>
<feature type="binding site" evidence="10">
    <location>
        <position position="290"/>
    </location>
    <ligand>
        <name>Zn(2+)</name>
        <dbReference type="ChEBI" id="CHEBI:29105"/>
    </ligand>
</feature>
<keyword evidence="2 10" id="KW-0690">Ribosome biogenesis</keyword>
<dbReference type="HOGENOM" id="CLU_033617_0_1_9"/>
<keyword evidence="6 10" id="KW-0378">Hydrolase</keyword>
<dbReference type="STRING" id="1116391.PM3016_7287"/>
<keyword evidence="7 10" id="KW-0862">Zinc</keyword>
<dbReference type="GO" id="GO:0003924">
    <property type="term" value="F:GTPase activity"/>
    <property type="evidence" value="ECO:0007669"/>
    <property type="project" value="UniProtKB-UniRule"/>
</dbReference>
<evidence type="ECO:0000256" key="11">
    <source>
        <dbReference type="SAM" id="MobiDB-lite"/>
    </source>
</evidence>
<dbReference type="Pfam" id="PF03193">
    <property type="entry name" value="RsgA_GTPase"/>
    <property type="match status" value="1"/>
</dbReference>
<keyword evidence="8 10" id="KW-0694">RNA-binding</keyword>
<evidence type="ECO:0000256" key="5">
    <source>
        <dbReference type="ARBA" id="ARBA00022741"/>
    </source>
</evidence>
<dbReference type="NCBIfam" id="TIGR00157">
    <property type="entry name" value="ribosome small subunit-dependent GTPase A"/>
    <property type="match status" value="1"/>
</dbReference>
<dbReference type="GO" id="GO:0046872">
    <property type="term" value="F:metal ion binding"/>
    <property type="evidence" value="ECO:0007669"/>
    <property type="project" value="UniProtKB-KW"/>
</dbReference>
<reference evidence="14 15" key="1">
    <citation type="journal article" date="2012" name="J. Bacteriol.">
        <title>Complete Genome Sequence of Paenibacillus mucilaginosus 3016, a Bacterium Functional as Microbial Fertilizer.</title>
        <authorList>
            <person name="Ma M."/>
            <person name="Wang Z."/>
            <person name="Li L."/>
            <person name="Jiang X."/>
            <person name="Guan D."/>
            <person name="Cao F."/>
            <person name="Chen H."/>
            <person name="Wang X."/>
            <person name="Shen D."/>
            <person name="Du B."/>
            <person name="Li J."/>
        </authorList>
    </citation>
    <scope>NUCLEOTIDE SEQUENCE [LARGE SCALE GENOMIC DNA]</scope>
    <source>
        <strain evidence="14 15">3016</strain>
    </source>
</reference>
<evidence type="ECO:0000256" key="4">
    <source>
        <dbReference type="ARBA" id="ARBA00022730"/>
    </source>
</evidence>
<evidence type="ECO:0000256" key="10">
    <source>
        <dbReference type="HAMAP-Rule" id="MF_01820"/>
    </source>
</evidence>
<comment type="cofactor">
    <cofactor evidence="10">
        <name>Zn(2+)</name>
        <dbReference type="ChEBI" id="CHEBI:29105"/>
    </cofactor>
    <text evidence="10">Binds 1 zinc ion per subunit.</text>
</comment>
<comment type="function">
    <text evidence="10">One of several proteins that assist in the late maturation steps of the functional core of the 30S ribosomal subunit. Helps release RbfA from mature subunits. May play a role in the assembly of ribosomal proteins into the subunit. Circularly permuted GTPase that catalyzes slow GTP hydrolysis, GTPase activity is stimulated by the 30S ribosomal subunit.</text>
</comment>
<keyword evidence="3 10" id="KW-0479">Metal-binding</keyword>
<feature type="binding site" evidence="10">
    <location>
        <begin position="152"/>
        <end position="155"/>
    </location>
    <ligand>
        <name>GTP</name>
        <dbReference type="ChEBI" id="CHEBI:37565"/>
    </ligand>
</feature>
<feature type="compositionally biased region" description="Basic residues" evidence="11">
    <location>
        <begin position="343"/>
        <end position="357"/>
    </location>
</feature>
<dbReference type="EC" id="3.6.1.-" evidence="10"/>
<evidence type="ECO:0000256" key="6">
    <source>
        <dbReference type="ARBA" id="ARBA00022801"/>
    </source>
</evidence>
<dbReference type="HAMAP" id="MF_01820">
    <property type="entry name" value="GTPase_RsgA"/>
    <property type="match status" value="1"/>
</dbReference>
<dbReference type="InterPro" id="IPR030378">
    <property type="entry name" value="G_CP_dom"/>
</dbReference>
<comment type="similarity">
    <text evidence="10">Belongs to the TRAFAC class YlqF/YawG GTPase family. RsgA subfamily.</text>
</comment>
<accession>H6NE87</accession>